<gene>
    <name evidence="19" type="ORF">Cfor_10388</name>
</gene>
<dbReference type="GO" id="GO:0003697">
    <property type="term" value="F:single-stranded DNA binding"/>
    <property type="evidence" value="ECO:0007669"/>
    <property type="project" value="TreeGrafter"/>
</dbReference>
<dbReference type="Gene3D" id="3.40.50.300">
    <property type="entry name" value="P-loop containing nucleotide triphosphate hydrolases"/>
    <property type="match status" value="1"/>
</dbReference>
<keyword evidence="8" id="KW-0347">Helicase</keyword>
<feature type="compositionally biased region" description="Basic and acidic residues" evidence="17">
    <location>
        <begin position="772"/>
        <end position="783"/>
    </location>
</feature>
<comment type="caution">
    <text evidence="19">The sequence shown here is derived from an EMBL/GenBank/DDBJ whole genome shotgun (WGS) entry which is preliminary data.</text>
</comment>
<dbReference type="InterPro" id="IPR033762">
    <property type="entry name" value="MCM_OB"/>
</dbReference>
<evidence type="ECO:0000256" key="11">
    <source>
        <dbReference type="ARBA" id="ARBA00023204"/>
    </source>
</evidence>
<protein>
    <recommendedName>
        <fullName evidence="13">DNA helicase MCM9</fullName>
        <ecNumber evidence="3">3.6.4.12</ecNumber>
    </recommendedName>
    <alternativeName>
        <fullName evidence="14">Minichromosome maintenance 9</fullName>
    </alternativeName>
</protein>
<dbReference type="EC" id="3.6.4.12" evidence="3"/>
<dbReference type="InterPro" id="IPR001208">
    <property type="entry name" value="MCM_dom"/>
</dbReference>
<keyword evidence="9 16" id="KW-0067">ATP-binding</keyword>
<dbReference type="GO" id="GO:0017116">
    <property type="term" value="F:single-stranded DNA helicase activity"/>
    <property type="evidence" value="ECO:0007669"/>
    <property type="project" value="TreeGrafter"/>
</dbReference>
<evidence type="ECO:0000256" key="3">
    <source>
        <dbReference type="ARBA" id="ARBA00012551"/>
    </source>
</evidence>
<dbReference type="InterPro" id="IPR003593">
    <property type="entry name" value="AAA+_ATPase"/>
</dbReference>
<dbReference type="Proteomes" id="UP000502823">
    <property type="component" value="Unassembled WGS sequence"/>
</dbReference>
<evidence type="ECO:0000256" key="14">
    <source>
        <dbReference type="ARBA" id="ARBA00042301"/>
    </source>
</evidence>
<dbReference type="OrthoDB" id="271325at2759"/>
<dbReference type="FunFam" id="3.40.50.300:FF:000671">
    <property type="entry name" value="DNA helicase MCM9 isoform X1"/>
    <property type="match status" value="1"/>
</dbReference>
<keyword evidence="11" id="KW-0234">DNA repair</keyword>
<reference evidence="20" key="1">
    <citation type="submission" date="2020-01" db="EMBL/GenBank/DDBJ databases">
        <title>Draft genome sequence of the Termite Coptotermes fromosanus.</title>
        <authorList>
            <person name="Itakura S."/>
            <person name="Yosikawa Y."/>
            <person name="Umezawa K."/>
        </authorList>
    </citation>
    <scope>NUCLEOTIDE SEQUENCE [LARGE SCALE GENOMIC DNA]</scope>
</reference>
<keyword evidence="12" id="KW-0539">Nucleus</keyword>
<evidence type="ECO:0000256" key="4">
    <source>
        <dbReference type="ARBA" id="ARBA00022705"/>
    </source>
</evidence>
<keyword evidence="10 16" id="KW-0238">DNA-binding</keyword>
<evidence type="ECO:0000313" key="19">
    <source>
        <dbReference type="EMBL" id="GFG34846.1"/>
    </source>
</evidence>
<dbReference type="InterPro" id="IPR012340">
    <property type="entry name" value="NA-bd_OB-fold"/>
</dbReference>
<evidence type="ECO:0000256" key="2">
    <source>
        <dbReference type="ARBA" id="ARBA00008010"/>
    </source>
</evidence>
<evidence type="ECO:0000256" key="5">
    <source>
        <dbReference type="ARBA" id="ARBA00022741"/>
    </source>
</evidence>
<dbReference type="GO" id="GO:0005524">
    <property type="term" value="F:ATP binding"/>
    <property type="evidence" value="ECO:0007669"/>
    <property type="project" value="UniProtKB-KW"/>
</dbReference>
<dbReference type="EMBL" id="BLKM01005581">
    <property type="protein sequence ID" value="GFG34846.1"/>
    <property type="molecule type" value="Genomic_DNA"/>
</dbReference>
<evidence type="ECO:0000313" key="20">
    <source>
        <dbReference type="Proteomes" id="UP000502823"/>
    </source>
</evidence>
<comment type="similarity">
    <text evidence="2 16">Belongs to the MCM family.</text>
</comment>
<evidence type="ECO:0000256" key="7">
    <source>
        <dbReference type="ARBA" id="ARBA00022801"/>
    </source>
</evidence>
<dbReference type="Pfam" id="PF17207">
    <property type="entry name" value="MCM_OB"/>
    <property type="match status" value="1"/>
</dbReference>
<keyword evidence="5 16" id="KW-0547">Nucleotide-binding</keyword>
<dbReference type="InterPro" id="IPR031327">
    <property type="entry name" value="MCM"/>
</dbReference>
<feature type="domain" description="MCM C-terminal AAA(+) ATPase" evidence="18">
    <location>
        <begin position="302"/>
        <end position="505"/>
    </location>
</feature>
<keyword evidence="20" id="KW-1185">Reference proteome</keyword>
<name>A0A6L2PQY4_COPFO</name>
<evidence type="ECO:0000256" key="12">
    <source>
        <dbReference type="ARBA" id="ARBA00023242"/>
    </source>
</evidence>
<sequence length="1020" mass="113681">MRNPEDAKLKSLFQDYAVHHHTEELLDIMKADNEMKHYSVTVNFVTLFEISTQLGDGILSNSNHVLPICDSALVQAQRIILEMQSANSKQQYVVKLNVHARMTALPVCPELHRTIFPRNEDVGSFLRVSGTVVRVTTSKMLEFQRDYICSKCKYTQTAKADYEQHYIISNPTSCSNPENCQGANICPVKTAGSFNYKDYQEIKIQEQVTKLQMGTIPRSMWVSLEDDLVDSSKPGDDVVICGTVMRRWRHMSDGCRSDIELVLKANHLQVCNDQRSAVLVTSETRDEFARYWEGHSHEPLVARNHILASICPQVYGLYLVKLAIAVVLCGGTQKVDVSGSRVRGESHLLLVGDPGTGKSHLLRFVSRVCPRSVLTTGVGSTSAGLTVSAVRENGEWQLEAGALVLSDGGICCIDEFNSIREQDRTSIHEAMEQQTISVAKAGLVCKLNTRCTVLAATNPKGCYDSAHPLTVNVALASPLLSRFDLVLILIDSRNEDWDRFVSGFILQGKDPVKEYENGKEPAALWGIEKLQAYFSIVKTLNPVFTEEATLVLRQYYKVQRQTDCRNVARTTIRLLESLVRLSQAHARLMFREKVTIQDAVVAVSLVESSMQGSALIGGIDALHTSFPHNPMEEYRVQVELVLQKLQLNGILDEEIARLQALRSEQSGRDKKYKPNPVSDTGCVSYEHYCVGHKTTDEAEKKLVCIAPQSQFETNEGTVNTSSTSISGTEALESCTVTHSACQPSDLPEKLNTALNNIRKIRDRNTCEVVEHQREVTKRKSDTKNKKRKRKSWITSGSNEVAAAENDTGADNVKKESRMKEIMKQEIHSVVIPNIVHDPLSMKTSDAAQVNEKLEQLDSLKQKLFTNEHTQKIADTADNMEACTTGTDVMDEAPWNMQTPPSSKVSPNTLQKLQQFERTSSYIDSMDRNMPEGQKSLVSVGEILNSKKDTNTGRVHMQFEAFNDLVNYGKKLSSCHQSSSSSFGNNNSLTSLDGSLSKLPQNSTQVFSTVGDDFEDLDFNM</sequence>
<dbReference type="GO" id="GO:0006260">
    <property type="term" value="P:DNA replication"/>
    <property type="evidence" value="ECO:0007669"/>
    <property type="project" value="InterPro"/>
</dbReference>
<dbReference type="Pfam" id="PF17855">
    <property type="entry name" value="MCM_lid"/>
    <property type="match status" value="1"/>
</dbReference>
<evidence type="ECO:0000256" key="9">
    <source>
        <dbReference type="ARBA" id="ARBA00022840"/>
    </source>
</evidence>
<organism evidence="19 20">
    <name type="scientific">Coptotermes formosanus</name>
    <name type="common">Formosan subterranean termite</name>
    <dbReference type="NCBI Taxonomy" id="36987"/>
    <lineage>
        <taxon>Eukaryota</taxon>
        <taxon>Metazoa</taxon>
        <taxon>Ecdysozoa</taxon>
        <taxon>Arthropoda</taxon>
        <taxon>Hexapoda</taxon>
        <taxon>Insecta</taxon>
        <taxon>Pterygota</taxon>
        <taxon>Neoptera</taxon>
        <taxon>Polyneoptera</taxon>
        <taxon>Dictyoptera</taxon>
        <taxon>Blattodea</taxon>
        <taxon>Blattoidea</taxon>
        <taxon>Termitoidae</taxon>
        <taxon>Rhinotermitidae</taxon>
        <taxon>Coptotermes</taxon>
    </lineage>
</organism>
<evidence type="ECO:0000256" key="13">
    <source>
        <dbReference type="ARBA" id="ARBA00041085"/>
    </source>
</evidence>
<dbReference type="InterPro" id="IPR041562">
    <property type="entry name" value="MCM_lid"/>
</dbReference>
<keyword evidence="4" id="KW-0235">DNA replication</keyword>
<evidence type="ECO:0000256" key="17">
    <source>
        <dbReference type="SAM" id="MobiDB-lite"/>
    </source>
</evidence>
<dbReference type="InterPro" id="IPR018525">
    <property type="entry name" value="MCM_CS"/>
</dbReference>
<dbReference type="Pfam" id="PF26066">
    <property type="entry name" value="MCM9_N"/>
    <property type="match status" value="1"/>
</dbReference>
<dbReference type="PANTHER" id="PTHR11630:SF48">
    <property type="entry name" value="DNA HELICASE MCM9"/>
    <property type="match status" value="1"/>
</dbReference>
<comment type="subcellular location">
    <subcellularLocation>
        <location evidence="1">Nucleus</location>
    </subcellularLocation>
</comment>
<accession>A0A6L2PQY4</accession>
<dbReference type="AlphaFoldDB" id="A0A6L2PQY4"/>
<evidence type="ECO:0000256" key="10">
    <source>
        <dbReference type="ARBA" id="ARBA00023125"/>
    </source>
</evidence>
<proteinExistence type="inferred from homology"/>
<evidence type="ECO:0000256" key="15">
    <source>
        <dbReference type="ARBA" id="ARBA00047995"/>
    </source>
</evidence>
<dbReference type="PRINTS" id="PR01657">
    <property type="entry name" value="MCMFAMILY"/>
</dbReference>
<dbReference type="GO" id="GO:0000724">
    <property type="term" value="P:double-strand break repair via homologous recombination"/>
    <property type="evidence" value="ECO:0007669"/>
    <property type="project" value="TreeGrafter"/>
</dbReference>
<evidence type="ECO:0000259" key="18">
    <source>
        <dbReference type="PROSITE" id="PS50051"/>
    </source>
</evidence>
<evidence type="ECO:0000256" key="16">
    <source>
        <dbReference type="RuleBase" id="RU004070"/>
    </source>
</evidence>
<dbReference type="SUPFAM" id="SSF52540">
    <property type="entry name" value="P-loop containing nucleoside triphosphate hydrolases"/>
    <property type="match status" value="1"/>
</dbReference>
<keyword evidence="6" id="KW-0227">DNA damage</keyword>
<dbReference type="InterPro" id="IPR027417">
    <property type="entry name" value="P-loop_NTPase"/>
</dbReference>
<dbReference type="PANTHER" id="PTHR11630">
    <property type="entry name" value="DNA REPLICATION LICENSING FACTOR MCM FAMILY MEMBER"/>
    <property type="match status" value="1"/>
</dbReference>
<dbReference type="InterPro" id="IPR058768">
    <property type="entry name" value="MCM9_N"/>
</dbReference>
<dbReference type="Gene3D" id="2.40.50.140">
    <property type="entry name" value="Nucleic acid-binding proteins"/>
    <property type="match status" value="1"/>
</dbReference>
<evidence type="ECO:0000256" key="1">
    <source>
        <dbReference type="ARBA" id="ARBA00004123"/>
    </source>
</evidence>
<dbReference type="GO" id="GO:0042555">
    <property type="term" value="C:MCM complex"/>
    <property type="evidence" value="ECO:0007669"/>
    <property type="project" value="TreeGrafter"/>
</dbReference>
<dbReference type="PROSITE" id="PS50051">
    <property type="entry name" value="MCM_2"/>
    <property type="match status" value="1"/>
</dbReference>
<dbReference type="Pfam" id="PF00493">
    <property type="entry name" value="MCM"/>
    <property type="match status" value="1"/>
</dbReference>
<dbReference type="GO" id="GO:0016787">
    <property type="term" value="F:hydrolase activity"/>
    <property type="evidence" value="ECO:0007669"/>
    <property type="project" value="UniProtKB-KW"/>
</dbReference>
<dbReference type="InParanoid" id="A0A6L2PQY4"/>
<dbReference type="GO" id="GO:0005634">
    <property type="term" value="C:nucleus"/>
    <property type="evidence" value="ECO:0007669"/>
    <property type="project" value="UniProtKB-SubCell"/>
</dbReference>
<evidence type="ECO:0000256" key="8">
    <source>
        <dbReference type="ARBA" id="ARBA00022806"/>
    </source>
</evidence>
<keyword evidence="7" id="KW-0378">Hydrolase</keyword>
<comment type="catalytic activity">
    <reaction evidence="15">
        <text>ATP + H2O = ADP + phosphate + H(+)</text>
        <dbReference type="Rhea" id="RHEA:13065"/>
        <dbReference type="ChEBI" id="CHEBI:15377"/>
        <dbReference type="ChEBI" id="CHEBI:15378"/>
        <dbReference type="ChEBI" id="CHEBI:30616"/>
        <dbReference type="ChEBI" id="CHEBI:43474"/>
        <dbReference type="ChEBI" id="CHEBI:456216"/>
        <dbReference type="EC" id="3.6.4.12"/>
    </reaction>
</comment>
<evidence type="ECO:0000256" key="6">
    <source>
        <dbReference type="ARBA" id="ARBA00022763"/>
    </source>
</evidence>
<dbReference type="SMART" id="SM00350">
    <property type="entry name" value="MCM"/>
    <property type="match status" value="1"/>
</dbReference>
<feature type="region of interest" description="Disordered" evidence="17">
    <location>
        <begin position="772"/>
        <end position="812"/>
    </location>
</feature>
<dbReference type="PROSITE" id="PS00847">
    <property type="entry name" value="MCM_1"/>
    <property type="match status" value="1"/>
</dbReference>
<dbReference type="SUPFAM" id="SSF50249">
    <property type="entry name" value="Nucleic acid-binding proteins"/>
    <property type="match status" value="1"/>
</dbReference>
<dbReference type="SMART" id="SM00382">
    <property type="entry name" value="AAA"/>
    <property type="match status" value="1"/>
</dbReference>